<keyword evidence="1" id="KW-1133">Transmembrane helix</keyword>
<feature type="transmembrane region" description="Helical" evidence="1">
    <location>
        <begin position="46"/>
        <end position="67"/>
    </location>
</feature>
<evidence type="ECO:0000313" key="5">
    <source>
        <dbReference type="Proteomes" id="UP000321058"/>
    </source>
</evidence>
<name>A0A512N586_9HYPH</name>
<dbReference type="RefSeq" id="WP_147147437.1">
    <property type="nucleotide sequence ID" value="NZ_BKAJ01000023.1"/>
</dbReference>
<dbReference type="OrthoDB" id="9762687at2"/>
<evidence type="ECO:0000313" key="4">
    <source>
        <dbReference type="EMBL" id="GEP54152.1"/>
    </source>
</evidence>
<evidence type="ECO:0000259" key="3">
    <source>
        <dbReference type="Pfam" id="PF23357"/>
    </source>
</evidence>
<organism evidence="4 5">
    <name type="scientific">Reyranella soli</name>
    <dbReference type="NCBI Taxonomy" id="1230389"/>
    <lineage>
        <taxon>Bacteria</taxon>
        <taxon>Pseudomonadati</taxon>
        <taxon>Pseudomonadota</taxon>
        <taxon>Alphaproteobacteria</taxon>
        <taxon>Hyphomicrobiales</taxon>
        <taxon>Reyranellaceae</taxon>
        <taxon>Reyranella</taxon>
    </lineage>
</organism>
<reference evidence="4 5" key="1">
    <citation type="submission" date="2019-07" db="EMBL/GenBank/DDBJ databases">
        <title>Whole genome shotgun sequence of Reyranella soli NBRC 108950.</title>
        <authorList>
            <person name="Hosoyama A."/>
            <person name="Uohara A."/>
            <person name="Ohji S."/>
            <person name="Ichikawa N."/>
        </authorList>
    </citation>
    <scope>NUCLEOTIDE SEQUENCE [LARGE SCALE GENOMIC DNA]</scope>
    <source>
        <strain evidence="4 5">NBRC 108950</strain>
    </source>
</reference>
<keyword evidence="5" id="KW-1185">Reference proteome</keyword>
<accession>A0A512N586</accession>
<dbReference type="EMBL" id="BKAJ01000023">
    <property type="protein sequence ID" value="GEP54152.1"/>
    <property type="molecule type" value="Genomic_DNA"/>
</dbReference>
<dbReference type="InterPro" id="IPR055396">
    <property type="entry name" value="DUF7088"/>
</dbReference>
<dbReference type="InterPro" id="IPR019196">
    <property type="entry name" value="ABC_transp_unknown"/>
</dbReference>
<dbReference type="AlphaFoldDB" id="A0A512N586"/>
<feature type="domain" description="DUF7088" evidence="3">
    <location>
        <begin position="77"/>
        <end position="143"/>
    </location>
</feature>
<protein>
    <submittedName>
        <fullName evidence="4">Uncharacterized protein</fullName>
    </submittedName>
</protein>
<proteinExistence type="predicted"/>
<dbReference type="Pfam" id="PF09822">
    <property type="entry name" value="ABC_transp_aux"/>
    <property type="match status" value="1"/>
</dbReference>
<sequence>MHHGHAVELHALMWAAGWIVAVMMLFAAGVRLPLATGLGAIGSRLYAAGCVLAALGVWVLANVALHLNDTHIDVTREKVYTPSATAMAVVDELRTPVNITYFYRSDDPVGQRARNILEVMGRRNPMLTVLTVDPDKQPELARREGVRLYNAAIVEAAGRRVLIQGTDEAEIAIGIQRVLRTRSLTVCFLEGHGEFSMDGFEFHTHLEGVSDHSHGEASSQVIETAGHGVGRLRRVLEAQGYVTRKLVLATSGAVPSDCTIVLVANPRTTFLPAESAALQSYLAGGGSALFMLDLGFVPEAGLAKLLSDLGVQLEQQVVVDPLSHYHRDAEMVAVTGYDQHPITRTLSLTFFPGIRPLTLTKPAPGVEVTPILQSSRDSYARPVSAAEARSTEGASARAAQVADVRPRVLGIAAEGTLAPGTSPFRAVVIGDGDFASNSFLPYMSNSDLMVAAVRWLAHEERGTAVRTRIPVPPMILLTAAQSRWIFIVIVILLPLTVIGIGGVVWWMRR</sequence>
<feature type="transmembrane region" description="Helical" evidence="1">
    <location>
        <begin position="484"/>
        <end position="507"/>
    </location>
</feature>
<comment type="caution">
    <text evidence="4">The sequence shown here is derived from an EMBL/GenBank/DDBJ whole genome shotgun (WGS) entry which is preliminary data.</text>
</comment>
<evidence type="ECO:0000256" key="1">
    <source>
        <dbReference type="SAM" id="Phobius"/>
    </source>
</evidence>
<dbReference type="Proteomes" id="UP000321058">
    <property type="component" value="Unassembled WGS sequence"/>
</dbReference>
<keyword evidence="1" id="KW-0472">Membrane</keyword>
<gene>
    <name evidence="4" type="ORF">RSO01_13180</name>
</gene>
<evidence type="ECO:0000259" key="2">
    <source>
        <dbReference type="Pfam" id="PF09822"/>
    </source>
</evidence>
<feature type="transmembrane region" description="Helical" evidence="1">
    <location>
        <begin position="12"/>
        <end position="34"/>
    </location>
</feature>
<dbReference type="Pfam" id="PF23357">
    <property type="entry name" value="DUF7088"/>
    <property type="match status" value="1"/>
</dbReference>
<feature type="domain" description="ABC-type uncharacterised transport system" evidence="2">
    <location>
        <begin position="185"/>
        <end position="441"/>
    </location>
</feature>
<keyword evidence="1" id="KW-0812">Transmembrane</keyword>